<dbReference type="EC" id="2.4.1.145" evidence="7"/>
<dbReference type="Gene3D" id="2.60.120.260">
    <property type="entry name" value="Galactose-binding domain-like"/>
    <property type="match status" value="1"/>
</dbReference>
<keyword evidence="4" id="KW-1133">Transmembrane helix</keyword>
<gene>
    <name evidence="7" type="ORF">MEDL_51927</name>
</gene>
<dbReference type="InterPro" id="IPR057279">
    <property type="entry name" value="MGAT4"/>
</dbReference>
<dbReference type="OrthoDB" id="6080367at2759"/>
<keyword evidence="4" id="KW-0472">Membrane</keyword>
<dbReference type="GO" id="GO:0008454">
    <property type="term" value="F:alpha-1,3-mannosylglycoprotein 4-beta-N-acetylglucosaminyltransferase activity"/>
    <property type="evidence" value="ECO:0007669"/>
    <property type="project" value="UniProtKB-EC"/>
</dbReference>
<dbReference type="Proteomes" id="UP000683360">
    <property type="component" value="Unassembled WGS sequence"/>
</dbReference>
<keyword evidence="8" id="KW-1185">Reference proteome</keyword>
<dbReference type="GO" id="GO:0047253">
    <property type="term" value="F:alpha-1,6-mannosylglycoprotein 4-beta-N-acetylglucosaminyltransferase activity"/>
    <property type="evidence" value="ECO:0007669"/>
    <property type="project" value="UniProtKB-EC"/>
</dbReference>
<comment type="pathway">
    <text evidence="1">Protein modification; protein glycosylation.</text>
</comment>
<feature type="transmembrane region" description="Helical" evidence="4">
    <location>
        <begin position="148"/>
        <end position="172"/>
    </location>
</feature>
<dbReference type="PANTHER" id="PTHR12062:SF0">
    <property type="entry name" value="ALPHA-1,3-MANNOSYL-GLYCOPROTEIN 4-BETA-N-ACETYLGLUCOSAMINYLTRANSFERASE B"/>
    <property type="match status" value="1"/>
</dbReference>
<dbReference type="Pfam" id="PF04666">
    <property type="entry name" value="MGAT4_cons"/>
    <property type="match status" value="1"/>
</dbReference>
<proteinExistence type="predicted"/>
<dbReference type="AlphaFoldDB" id="A0A8S3UAS4"/>
<dbReference type="EC" id="2.4.1.201" evidence="7"/>
<feature type="domain" description="MGAT4 conserved region" evidence="5">
    <location>
        <begin position="236"/>
        <end position="472"/>
    </location>
</feature>
<keyword evidence="2 7" id="KW-0328">Glycosyltransferase</keyword>
<dbReference type="InterPro" id="IPR006759">
    <property type="entry name" value="Glyco_transf_54"/>
</dbReference>
<sequence length="623" mass="72721">MDIPVVTLISVVTHLNWTSVCIIFDHETEQEAVQLHESLSKIGTFDVIFRMEEVTSSQIDLLENTSFKGAPDIITFVVLCRWESSQQFLKQETLPLSAFNGIKIESKDTNNTMNSYYLDMQKKKIKMHALDLNLTQKISKKMKKRKNILQTILSLVTVMVVIVVFQTVLFVIQIQNNAQFYQNYNSKESSIRPITSTKEVIERSPKRMLYPQFDLDNVNRNWTDTVSLIRSSIETNRRYLTIGLVTAKRPQNTVYLYNTLKSLITNANREDFKEIYIVILLSDLDQEWRTSMTSEIVKRYPQEVKNGTIKIIGSFDWMYPSLTNLTHHRKWHSKSKATWKAKQNIDFVLLWLYVYKTKLSEFYLHLEDDVITVGGYIKAMKNFINDQKGEWTCLEFSELGMIAKLYHTHDLEALAKMVALFYQEQPADNTYLHFNPQMLQFRRIIRKPTLFQHIGMTSSQWGHVQALKDRFFVANDQKKVLKGDNPPAKVFTSLRSQSKHSPENAYNTSFGYFWSKSKARKNDNFRIIFNKPQSIKRIVVNSGLDVFPEDKIYSALLEISSKSINKNDCTDYKIIGQFVNGKVDVQNVPHLLNTTDIHCIQIRFQKSQNFWVIIHEISIFLKR</sequence>
<comment type="caution">
    <text evidence="7">The sequence shown here is derived from an EMBL/GenBank/DDBJ whole genome shotgun (WGS) entry which is preliminary data.</text>
</comment>
<keyword evidence="3 7" id="KW-0808">Transferase</keyword>
<evidence type="ECO:0000313" key="7">
    <source>
        <dbReference type="EMBL" id="CAG2239584.1"/>
    </source>
</evidence>
<name>A0A8S3UAS4_MYTED</name>
<evidence type="ECO:0000256" key="3">
    <source>
        <dbReference type="ARBA" id="ARBA00022679"/>
    </source>
</evidence>
<protein>
    <submittedName>
        <fullName evidence="7">MGAT4C</fullName>
        <ecNumber evidence="7">2.4.1.145</ecNumber>
        <ecNumber evidence="7">2.4.1.201</ecNumber>
    </submittedName>
</protein>
<feature type="domain" description="MGAT4 A/B/C C-terminal" evidence="6">
    <location>
        <begin position="488"/>
        <end position="616"/>
    </location>
</feature>
<reference evidence="7" key="1">
    <citation type="submission" date="2021-03" db="EMBL/GenBank/DDBJ databases">
        <authorList>
            <person name="Bekaert M."/>
        </authorList>
    </citation>
    <scope>NUCLEOTIDE SEQUENCE</scope>
</reference>
<evidence type="ECO:0000256" key="4">
    <source>
        <dbReference type="SAM" id="Phobius"/>
    </source>
</evidence>
<dbReference type="InterPro" id="IPR056576">
    <property type="entry name" value="MGAT4_A/B/C_C"/>
</dbReference>
<accession>A0A8S3UAS4</accession>
<dbReference type="GO" id="GO:0006487">
    <property type="term" value="P:protein N-linked glycosylation"/>
    <property type="evidence" value="ECO:0007669"/>
    <property type="project" value="TreeGrafter"/>
</dbReference>
<organism evidence="7 8">
    <name type="scientific">Mytilus edulis</name>
    <name type="common">Blue mussel</name>
    <dbReference type="NCBI Taxonomy" id="6550"/>
    <lineage>
        <taxon>Eukaryota</taxon>
        <taxon>Metazoa</taxon>
        <taxon>Spiralia</taxon>
        <taxon>Lophotrochozoa</taxon>
        <taxon>Mollusca</taxon>
        <taxon>Bivalvia</taxon>
        <taxon>Autobranchia</taxon>
        <taxon>Pteriomorphia</taxon>
        <taxon>Mytilida</taxon>
        <taxon>Mytiloidea</taxon>
        <taxon>Mytilidae</taxon>
        <taxon>Mytilinae</taxon>
        <taxon>Mytilus</taxon>
    </lineage>
</organism>
<evidence type="ECO:0000259" key="6">
    <source>
        <dbReference type="Pfam" id="PF23524"/>
    </source>
</evidence>
<evidence type="ECO:0000256" key="2">
    <source>
        <dbReference type="ARBA" id="ARBA00022676"/>
    </source>
</evidence>
<evidence type="ECO:0000259" key="5">
    <source>
        <dbReference type="Pfam" id="PF04666"/>
    </source>
</evidence>
<dbReference type="EMBL" id="CAJPWZ010002527">
    <property type="protein sequence ID" value="CAG2239584.1"/>
    <property type="molecule type" value="Genomic_DNA"/>
</dbReference>
<dbReference type="Pfam" id="PF23524">
    <property type="entry name" value="MGAT4A_C"/>
    <property type="match status" value="1"/>
</dbReference>
<dbReference type="PANTHER" id="PTHR12062">
    <property type="entry name" value="N-ACETYLGLUCOSAMINYLTRANSFERASE VI"/>
    <property type="match status" value="1"/>
</dbReference>
<evidence type="ECO:0000313" key="8">
    <source>
        <dbReference type="Proteomes" id="UP000683360"/>
    </source>
</evidence>
<keyword evidence="4" id="KW-0812">Transmembrane</keyword>
<evidence type="ECO:0000256" key="1">
    <source>
        <dbReference type="ARBA" id="ARBA00004922"/>
    </source>
</evidence>